<dbReference type="EMBL" id="CP063849">
    <property type="protein sequence ID" value="QOY87713.1"/>
    <property type="molecule type" value="Genomic_DNA"/>
</dbReference>
<protein>
    <submittedName>
        <fullName evidence="2">DUF4260 domain-containing protein</fullName>
    </submittedName>
</protein>
<feature type="transmembrane region" description="Helical" evidence="1">
    <location>
        <begin position="68"/>
        <end position="90"/>
    </location>
</feature>
<reference evidence="2 3" key="1">
    <citation type="submission" date="2020-10" db="EMBL/GenBank/DDBJ databases">
        <title>Complete genome sequence of Paludibaculum fermentans P105T, a facultatively anaerobic acidobacterium capable of dissimilatory Fe(III) reduction.</title>
        <authorList>
            <person name="Dedysh S.N."/>
            <person name="Beletsky A.V."/>
            <person name="Kulichevskaya I.S."/>
            <person name="Mardanov A.V."/>
            <person name="Ravin N.V."/>
        </authorList>
    </citation>
    <scope>NUCLEOTIDE SEQUENCE [LARGE SCALE GENOMIC DNA]</scope>
    <source>
        <strain evidence="2 3">P105</strain>
    </source>
</reference>
<dbReference type="Pfam" id="PF14079">
    <property type="entry name" value="DUF4260"/>
    <property type="match status" value="1"/>
</dbReference>
<accession>A0A7S7SKG8</accession>
<evidence type="ECO:0000313" key="3">
    <source>
        <dbReference type="Proteomes" id="UP000593892"/>
    </source>
</evidence>
<dbReference type="RefSeq" id="WP_194449380.1">
    <property type="nucleotide sequence ID" value="NZ_CP063849.1"/>
</dbReference>
<dbReference type="Proteomes" id="UP000593892">
    <property type="component" value="Chromosome"/>
</dbReference>
<dbReference type="KEGG" id="pfer:IRI77_34040"/>
<organism evidence="2 3">
    <name type="scientific">Paludibaculum fermentans</name>
    <dbReference type="NCBI Taxonomy" id="1473598"/>
    <lineage>
        <taxon>Bacteria</taxon>
        <taxon>Pseudomonadati</taxon>
        <taxon>Acidobacteriota</taxon>
        <taxon>Terriglobia</taxon>
        <taxon>Bryobacterales</taxon>
        <taxon>Bryobacteraceae</taxon>
        <taxon>Paludibaculum</taxon>
    </lineage>
</organism>
<evidence type="ECO:0000313" key="2">
    <source>
        <dbReference type="EMBL" id="QOY87713.1"/>
    </source>
</evidence>
<proteinExistence type="predicted"/>
<keyword evidence="1" id="KW-1133">Transmembrane helix</keyword>
<name>A0A7S7SKG8_PALFE</name>
<keyword evidence="1" id="KW-0812">Transmembrane</keyword>
<dbReference type="AlphaFoldDB" id="A0A7S7SKG8"/>
<dbReference type="InterPro" id="IPR025356">
    <property type="entry name" value="DUF4260"/>
</dbReference>
<sequence>MTPRPLLHLEGAAVFAFSLFAYHSNHGSWSLFALLFLAPDLSMLGYLANARTGASAYNAFHTYVGPLLLLLYSIGAGRPMLLPLAFIWLAHLGFDRMLGYGLKYPTHFKDTHLSPDRHTFNTTVLQAVAKTE</sequence>
<keyword evidence="3" id="KW-1185">Reference proteome</keyword>
<feature type="transmembrane region" description="Helical" evidence="1">
    <location>
        <begin position="29"/>
        <end position="48"/>
    </location>
</feature>
<evidence type="ECO:0000256" key="1">
    <source>
        <dbReference type="SAM" id="Phobius"/>
    </source>
</evidence>
<gene>
    <name evidence="2" type="ORF">IRI77_34040</name>
</gene>
<keyword evidence="1" id="KW-0472">Membrane</keyword>